<dbReference type="InterPro" id="IPR011429">
    <property type="entry name" value="Cyt_c_Planctomycete-type"/>
</dbReference>
<evidence type="ECO:0000313" key="6">
    <source>
        <dbReference type="Proteomes" id="UP000604083"/>
    </source>
</evidence>
<dbReference type="Pfam" id="PF07583">
    <property type="entry name" value="PSCyt2"/>
    <property type="match status" value="1"/>
</dbReference>
<dbReference type="Proteomes" id="UP000604083">
    <property type="component" value="Unassembled WGS sequence"/>
</dbReference>
<organism evidence="5 6">
    <name type="scientific">Roseibacillus ishigakijimensis</name>
    <dbReference type="NCBI Taxonomy" id="454146"/>
    <lineage>
        <taxon>Bacteria</taxon>
        <taxon>Pseudomonadati</taxon>
        <taxon>Verrucomicrobiota</taxon>
        <taxon>Verrucomicrobiia</taxon>
        <taxon>Verrucomicrobiales</taxon>
        <taxon>Verrucomicrobiaceae</taxon>
        <taxon>Roseibacillus</taxon>
    </lineage>
</organism>
<dbReference type="GO" id="GO:0020037">
    <property type="term" value="F:heme binding"/>
    <property type="evidence" value="ECO:0007669"/>
    <property type="project" value="InterPro"/>
</dbReference>
<sequence length="754" mass="85669">MMDTFRTFVAAALASSSLFADEPVDFSYQILPLLSDACFHCHGPDENTREADLRLDTEEGLYGLLKGDAVVKKGDPAGSLLYQRITATDPDDQMPPPKNHRQLKGEEKELIRRWIAEGAEWGRHWSFEPIKKPAVPGGEDHSVRNEIDAFVRARLRGKGLTPSPEAEPETLLRRVALDLTGLPPAPDLAEAFLRDYPQQGEKAYEGLVDALLASPSFGERMAMYWMKVARFSESDGYQLDQVRSQYPWRDWVIQAFNRNLPYDQFILEQTAGDLLPNPTQDQIIATGFNRNHMINGEGGVDPEETRIEVVADRTETTSTAFLGLTMACARCHDHKFDPITQEDYFRFFAYFNNVDENGKSGHQAKPFLELEVPAAHRQQVEAYQANTKHHHISFPEGNRIRVAVMKDREGEPRPTHILDRGTWDQPTREVTPAPPAFLAGAQDYPANRLGLAQWMVDDENPLTARVTVNRFWELFFGRGIVKTQEDFGIQSERPSHPLLLDWLAADFREQGWDVKRLCRQIVLSATYRQTSVRDEESQRSDPDNVFLARGARFRYPSWMLRDQALAVSGLLNEELFGPSVRPYQPKNIWFTPTAGKIRYEQAKGEQLYRKSLYTFWRRTIAPANLFDASPRRICEVNVRRTNTPLHALVTLNDVTYVEAARVLAQEVLRSHAPQEAMVAAFRRVLLREPQEAELGELQSFFEEARQYYQANPGEAQALLSVGEAQSETEQPALLAAFSNVALLLLNTDETLTHQ</sequence>
<dbReference type="Pfam" id="PF07587">
    <property type="entry name" value="PSD1"/>
    <property type="match status" value="1"/>
</dbReference>
<name>A0A934VM24_9BACT</name>
<evidence type="ECO:0000256" key="2">
    <source>
        <dbReference type="ARBA" id="ARBA00023004"/>
    </source>
</evidence>
<evidence type="ECO:0000313" key="5">
    <source>
        <dbReference type="EMBL" id="MBK1833822.1"/>
    </source>
</evidence>
<keyword evidence="2 3" id="KW-0408">Iron</keyword>
<dbReference type="InterPro" id="IPR022655">
    <property type="entry name" value="DUF1553"/>
</dbReference>
<dbReference type="GO" id="GO:0009055">
    <property type="term" value="F:electron transfer activity"/>
    <property type="evidence" value="ECO:0007669"/>
    <property type="project" value="InterPro"/>
</dbReference>
<dbReference type="PANTHER" id="PTHR35889">
    <property type="entry name" value="CYCLOINULO-OLIGOSACCHARIDE FRUCTANOTRANSFERASE-RELATED"/>
    <property type="match status" value="1"/>
</dbReference>
<dbReference type="AlphaFoldDB" id="A0A934VM24"/>
<protein>
    <submittedName>
        <fullName evidence="5">PSD1 domain-containing protein</fullName>
    </submittedName>
</protein>
<comment type="caution">
    <text evidence="5">The sequence shown here is derived from an EMBL/GenBank/DDBJ whole genome shotgun (WGS) entry which is preliminary data.</text>
</comment>
<feature type="domain" description="Cytochrome c" evidence="4">
    <location>
        <begin position="10"/>
        <end position="155"/>
    </location>
</feature>
<dbReference type="InterPro" id="IPR009056">
    <property type="entry name" value="Cyt_c-like_dom"/>
</dbReference>
<keyword evidence="3" id="KW-0349">Heme</keyword>
<gene>
    <name evidence="5" type="ORF">JIN78_07110</name>
</gene>
<dbReference type="Pfam" id="PF07635">
    <property type="entry name" value="PSCyt1"/>
    <property type="match status" value="1"/>
</dbReference>
<dbReference type="PANTHER" id="PTHR35889:SF3">
    <property type="entry name" value="F-BOX DOMAIN-CONTAINING PROTEIN"/>
    <property type="match status" value="1"/>
</dbReference>
<evidence type="ECO:0000259" key="4">
    <source>
        <dbReference type="PROSITE" id="PS51007"/>
    </source>
</evidence>
<dbReference type="GO" id="GO:0046872">
    <property type="term" value="F:metal ion binding"/>
    <property type="evidence" value="ECO:0007669"/>
    <property type="project" value="UniProtKB-KW"/>
</dbReference>
<evidence type="ECO:0000256" key="3">
    <source>
        <dbReference type="PROSITE-ProRule" id="PRU00433"/>
    </source>
</evidence>
<proteinExistence type="predicted"/>
<dbReference type="InterPro" id="IPR011444">
    <property type="entry name" value="DUF1549"/>
</dbReference>
<keyword evidence="1 3" id="KW-0479">Metal-binding</keyword>
<dbReference type="RefSeq" id="WP_200391258.1">
    <property type="nucleotide sequence ID" value="NZ_JAENIO010000014.1"/>
</dbReference>
<dbReference type="PROSITE" id="PS51007">
    <property type="entry name" value="CYTC"/>
    <property type="match status" value="1"/>
</dbReference>
<dbReference type="EMBL" id="JAENIO010000014">
    <property type="protein sequence ID" value="MBK1833822.1"/>
    <property type="molecule type" value="Genomic_DNA"/>
</dbReference>
<evidence type="ECO:0000256" key="1">
    <source>
        <dbReference type="ARBA" id="ARBA00022723"/>
    </source>
</evidence>
<accession>A0A934VM24</accession>
<reference evidence="5" key="1">
    <citation type="submission" date="2021-01" db="EMBL/GenBank/DDBJ databases">
        <title>Modified the classification status of verrucomicrobia.</title>
        <authorList>
            <person name="Feng X."/>
        </authorList>
    </citation>
    <scope>NUCLEOTIDE SEQUENCE</scope>
    <source>
        <strain evidence="5">KCTC 12986</strain>
    </source>
</reference>
<keyword evidence="6" id="KW-1185">Reference proteome</keyword>